<proteinExistence type="predicted"/>
<dbReference type="Proteomes" id="UP000053831">
    <property type="component" value="Unassembled WGS sequence"/>
</dbReference>
<organism evidence="2 3">
    <name type="scientific">Escovopsis weberi</name>
    <dbReference type="NCBI Taxonomy" id="150374"/>
    <lineage>
        <taxon>Eukaryota</taxon>
        <taxon>Fungi</taxon>
        <taxon>Dikarya</taxon>
        <taxon>Ascomycota</taxon>
        <taxon>Pezizomycotina</taxon>
        <taxon>Sordariomycetes</taxon>
        <taxon>Hypocreomycetidae</taxon>
        <taxon>Hypocreales</taxon>
        <taxon>Hypocreaceae</taxon>
        <taxon>Escovopsis</taxon>
    </lineage>
</organism>
<reference evidence="2 3" key="1">
    <citation type="submission" date="2015-07" db="EMBL/GenBank/DDBJ databases">
        <title>The genome of the fungus Escovopsis weberi, a specialized disease agent of ant agriculture.</title>
        <authorList>
            <person name="de Man T.J."/>
            <person name="Stajich J.E."/>
            <person name="Kubicek C.P."/>
            <person name="Chenthamara K."/>
            <person name="Atanasova L."/>
            <person name="Druzhinina I.S."/>
            <person name="Birnbaum S."/>
            <person name="Barribeau S.M."/>
            <person name="Teiling C."/>
            <person name="Suen G."/>
            <person name="Currie C."/>
            <person name="Gerardo N.M."/>
        </authorList>
    </citation>
    <scope>NUCLEOTIDE SEQUENCE [LARGE SCALE GENOMIC DNA]</scope>
</reference>
<feature type="compositionally biased region" description="Basic residues" evidence="1">
    <location>
        <begin position="51"/>
        <end position="70"/>
    </location>
</feature>
<dbReference type="GO" id="GO:0000171">
    <property type="term" value="F:ribonuclease MRP activity"/>
    <property type="evidence" value="ECO:0007669"/>
    <property type="project" value="TreeGrafter"/>
</dbReference>
<dbReference type="GO" id="GO:0006364">
    <property type="term" value="P:rRNA processing"/>
    <property type="evidence" value="ECO:0007669"/>
    <property type="project" value="InterPro"/>
</dbReference>
<dbReference type="GO" id="GO:0005655">
    <property type="term" value="C:nucleolar ribonuclease P complex"/>
    <property type="evidence" value="ECO:0007669"/>
    <property type="project" value="TreeGrafter"/>
</dbReference>
<dbReference type="Pfam" id="PF08228">
    <property type="entry name" value="RNase_P_pop3"/>
    <property type="match status" value="1"/>
</dbReference>
<keyword evidence="3" id="KW-1185">Reference proteome</keyword>
<dbReference type="OrthoDB" id="20109at2759"/>
<feature type="region of interest" description="Disordered" evidence="1">
    <location>
        <begin position="51"/>
        <end position="99"/>
    </location>
</feature>
<dbReference type="GO" id="GO:0034965">
    <property type="term" value="P:intronic box C/D snoRNA processing"/>
    <property type="evidence" value="ECO:0007669"/>
    <property type="project" value="TreeGrafter"/>
</dbReference>
<sequence length="253" mass="26589">MSSQNQAAGRKRLVHHLDTPFSTTSWPDITQDDQDAILELLCSFLNPLGQHRRLLPAPSKGRRAARRGRKAAAGGSSATGKPAPGVPPQPKPELDSSIDVGFNSITRNLQAQASSPASSSPTDAGPDVAAAPPYSMVFVARGNQSSAFHCHFPHMVGAASQRSPAGEKTRLVGFSRPCSERLSSVLGVPRVSSVAVKRTAPGAQALLAFVEQKVAPVRVSWMGEGEGGGTVEYCPTQISSTETTVGAKRVRQS</sequence>
<protein>
    <submittedName>
        <fullName evidence="2">Uncharacterized protein</fullName>
    </submittedName>
</protein>
<dbReference type="PANTHER" id="PTHR28272:SF1">
    <property type="entry name" value="RIBONUCLEASES P_MRP PROTEIN SUBUNIT POP3"/>
    <property type="match status" value="1"/>
</dbReference>
<dbReference type="InterPro" id="IPR013241">
    <property type="entry name" value="RNase_P_Pop3"/>
</dbReference>
<evidence type="ECO:0000313" key="2">
    <source>
        <dbReference type="EMBL" id="KOS18905.1"/>
    </source>
</evidence>
<feature type="compositionally biased region" description="Low complexity" evidence="1">
    <location>
        <begin position="71"/>
        <end position="83"/>
    </location>
</feature>
<dbReference type="GO" id="GO:0004526">
    <property type="term" value="F:ribonuclease P activity"/>
    <property type="evidence" value="ECO:0007669"/>
    <property type="project" value="TreeGrafter"/>
</dbReference>
<gene>
    <name evidence="2" type="ORF">ESCO_001221</name>
</gene>
<dbReference type="AlphaFoldDB" id="A0A0M9VTQ0"/>
<dbReference type="GO" id="GO:0000172">
    <property type="term" value="C:ribonuclease MRP complex"/>
    <property type="evidence" value="ECO:0007669"/>
    <property type="project" value="TreeGrafter"/>
</dbReference>
<evidence type="ECO:0000313" key="3">
    <source>
        <dbReference type="Proteomes" id="UP000053831"/>
    </source>
</evidence>
<dbReference type="PANTHER" id="PTHR28272">
    <property type="entry name" value="RIBONUCLEASES P/MRP PROTEIN SUBUNIT POP3"/>
    <property type="match status" value="1"/>
</dbReference>
<dbReference type="GO" id="GO:0008033">
    <property type="term" value="P:tRNA processing"/>
    <property type="evidence" value="ECO:0007669"/>
    <property type="project" value="InterPro"/>
</dbReference>
<name>A0A0M9VTQ0_ESCWE</name>
<accession>A0A0M9VTQ0</accession>
<dbReference type="GO" id="GO:0005829">
    <property type="term" value="C:cytosol"/>
    <property type="evidence" value="ECO:0007669"/>
    <property type="project" value="TreeGrafter"/>
</dbReference>
<comment type="caution">
    <text evidence="2">The sequence shown here is derived from an EMBL/GenBank/DDBJ whole genome shotgun (WGS) entry which is preliminary data.</text>
</comment>
<dbReference type="STRING" id="150374.A0A0M9VTQ0"/>
<evidence type="ECO:0000256" key="1">
    <source>
        <dbReference type="SAM" id="MobiDB-lite"/>
    </source>
</evidence>
<dbReference type="EMBL" id="LGSR01000020">
    <property type="protein sequence ID" value="KOS18905.1"/>
    <property type="molecule type" value="Genomic_DNA"/>
</dbReference>